<dbReference type="PANTHER" id="PTHR10434">
    <property type="entry name" value="1-ACYL-SN-GLYCEROL-3-PHOSPHATE ACYLTRANSFERASE"/>
    <property type="match status" value="1"/>
</dbReference>
<keyword evidence="2 4" id="KW-0012">Acyltransferase</keyword>
<dbReference type="RefSeq" id="WP_182385229.1">
    <property type="nucleotide sequence ID" value="NZ_CP059833.1"/>
</dbReference>
<keyword evidence="5" id="KW-1185">Reference proteome</keyword>
<sequence length="323" mass="35960">MSTFEFRRCGVAFLPKGFEPATAHPEKKEPFYGSIVRVVRLMLRAQGIKVYVEGAERVPASGGALLAFNHTGYFDFILGGVPAWANAKRLVRFMAKREIFDIPLVGSAMRKMHHISVDRAAGAQSLDDAVASLTAGNLVGIFPEATISRSFEIKELKSGAARIAYNADVPLIPVVIWGSQRIWTKDLPKNLVRPKVPVWIRVGEPLQLTGDADVDTAALKTQLTELLAQLRKDYSAKFGPISPGQPWMPESMGGNAPSPKRAALLALEEQERRQVARERKREKKLRRLDLRADRKAMDVLRSRGWFGRMKARIAAAIEERRGH</sequence>
<dbReference type="InterPro" id="IPR002123">
    <property type="entry name" value="Plipid/glycerol_acylTrfase"/>
</dbReference>
<dbReference type="SUPFAM" id="SSF69593">
    <property type="entry name" value="Glycerol-3-phosphate (1)-acyltransferase"/>
    <property type="match status" value="1"/>
</dbReference>
<protein>
    <submittedName>
        <fullName evidence="4">1-acyl-sn-glycerol-3-phosphate acyltransferase</fullName>
    </submittedName>
</protein>
<name>A0A7G5FCS9_9CORY</name>
<gene>
    <name evidence="4" type="ORF">HW450_08570</name>
</gene>
<evidence type="ECO:0000313" key="4">
    <source>
        <dbReference type="EMBL" id="QMV84420.1"/>
    </source>
</evidence>
<dbReference type="EMBL" id="CP059833">
    <property type="protein sequence ID" value="QMV84420.1"/>
    <property type="molecule type" value="Genomic_DNA"/>
</dbReference>
<feature type="domain" description="Phospholipid/glycerol acyltransferase" evidence="3">
    <location>
        <begin position="64"/>
        <end position="179"/>
    </location>
</feature>
<dbReference type="Proteomes" id="UP000515570">
    <property type="component" value="Chromosome"/>
</dbReference>
<keyword evidence="1 4" id="KW-0808">Transferase</keyword>
<dbReference type="GO" id="GO:0005886">
    <property type="term" value="C:plasma membrane"/>
    <property type="evidence" value="ECO:0007669"/>
    <property type="project" value="TreeGrafter"/>
</dbReference>
<organism evidence="4 5">
    <name type="scientific">Corynebacterium hindlerae</name>
    <dbReference type="NCBI Taxonomy" id="699041"/>
    <lineage>
        <taxon>Bacteria</taxon>
        <taxon>Bacillati</taxon>
        <taxon>Actinomycetota</taxon>
        <taxon>Actinomycetes</taxon>
        <taxon>Mycobacteriales</taxon>
        <taxon>Corynebacteriaceae</taxon>
        <taxon>Corynebacterium</taxon>
    </lineage>
</organism>
<evidence type="ECO:0000256" key="1">
    <source>
        <dbReference type="ARBA" id="ARBA00022679"/>
    </source>
</evidence>
<dbReference type="CDD" id="cd07989">
    <property type="entry name" value="LPLAT_AGPAT-like"/>
    <property type="match status" value="1"/>
</dbReference>
<proteinExistence type="predicted"/>
<evidence type="ECO:0000259" key="3">
    <source>
        <dbReference type="SMART" id="SM00563"/>
    </source>
</evidence>
<dbReference type="PANTHER" id="PTHR10434:SF55">
    <property type="entry name" value="POSSIBLE ACYLTRANSFERASE"/>
    <property type="match status" value="1"/>
</dbReference>
<evidence type="ECO:0000313" key="5">
    <source>
        <dbReference type="Proteomes" id="UP000515570"/>
    </source>
</evidence>
<dbReference type="Pfam" id="PF01553">
    <property type="entry name" value="Acyltransferase"/>
    <property type="match status" value="1"/>
</dbReference>
<evidence type="ECO:0000256" key="2">
    <source>
        <dbReference type="ARBA" id="ARBA00023315"/>
    </source>
</evidence>
<dbReference type="SMART" id="SM00563">
    <property type="entry name" value="PlsC"/>
    <property type="match status" value="1"/>
</dbReference>
<dbReference type="GO" id="GO:0006654">
    <property type="term" value="P:phosphatidic acid biosynthetic process"/>
    <property type="evidence" value="ECO:0007669"/>
    <property type="project" value="TreeGrafter"/>
</dbReference>
<accession>A0A7G5FCS9</accession>
<reference evidence="4 5" key="1">
    <citation type="submission" date="2020-07" db="EMBL/GenBank/DDBJ databases">
        <title>non toxigenic Corynebacterium sp. nov from a clinical source.</title>
        <authorList>
            <person name="Bernier A.-M."/>
            <person name="Bernard K."/>
        </authorList>
    </citation>
    <scope>NUCLEOTIDE SEQUENCE [LARGE SCALE GENOMIC DNA]</scope>
    <source>
        <strain evidence="5">NML 93-0612</strain>
    </source>
</reference>
<dbReference type="GO" id="GO:0003841">
    <property type="term" value="F:1-acylglycerol-3-phosphate O-acyltransferase activity"/>
    <property type="evidence" value="ECO:0007669"/>
    <property type="project" value="TreeGrafter"/>
</dbReference>
<dbReference type="AlphaFoldDB" id="A0A7G5FCS9"/>